<protein>
    <recommendedName>
        <fullName evidence="3">DUF4232 domain-containing protein</fullName>
    </recommendedName>
</protein>
<comment type="caution">
    <text evidence="4">The sequence shown here is derived from an EMBL/GenBank/DDBJ whole genome shotgun (WGS) entry which is preliminary data.</text>
</comment>
<dbReference type="Proteomes" id="UP000286931">
    <property type="component" value="Unassembled WGS sequence"/>
</dbReference>
<evidence type="ECO:0000259" key="3">
    <source>
        <dbReference type="Pfam" id="PF14016"/>
    </source>
</evidence>
<evidence type="ECO:0000256" key="2">
    <source>
        <dbReference type="SAM" id="SignalP"/>
    </source>
</evidence>
<organism evidence="4 5">
    <name type="scientific">Embleya hyalina</name>
    <dbReference type="NCBI Taxonomy" id="516124"/>
    <lineage>
        <taxon>Bacteria</taxon>
        <taxon>Bacillati</taxon>
        <taxon>Actinomycetota</taxon>
        <taxon>Actinomycetes</taxon>
        <taxon>Kitasatosporales</taxon>
        <taxon>Streptomycetaceae</taxon>
        <taxon>Embleya</taxon>
    </lineage>
</organism>
<gene>
    <name evidence="4" type="ORF">EHYA_00620</name>
</gene>
<feature type="chain" id="PRO_5039705975" description="DUF4232 domain-containing protein" evidence="2">
    <location>
        <begin position="28"/>
        <end position="239"/>
    </location>
</feature>
<evidence type="ECO:0000313" key="5">
    <source>
        <dbReference type="Proteomes" id="UP000286931"/>
    </source>
</evidence>
<feature type="signal peptide" evidence="2">
    <location>
        <begin position="1"/>
        <end position="27"/>
    </location>
</feature>
<feature type="domain" description="DUF4232" evidence="3">
    <location>
        <begin position="105"/>
        <end position="231"/>
    </location>
</feature>
<dbReference type="Pfam" id="PF14016">
    <property type="entry name" value="DUF4232"/>
    <property type="match status" value="1"/>
</dbReference>
<reference evidence="4 5" key="1">
    <citation type="submission" date="2018-12" db="EMBL/GenBank/DDBJ databases">
        <title>Draft genome sequence of Embleya hyalina NBRC 13850T.</title>
        <authorList>
            <person name="Komaki H."/>
            <person name="Hosoyama A."/>
            <person name="Kimura A."/>
            <person name="Ichikawa N."/>
            <person name="Tamura T."/>
        </authorList>
    </citation>
    <scope>NUCLEOTIDE SEQUENCE [LARGE SCALE GENOMIC DNA]</scope>
    <source>
        <strain evidence="4 5">NBRC 13850</strain>
    </source>
</reference>
<evidence type="ECO:0000256" key="1">
    <source>
        <dbReference type="SAM" id="MobiDB-lite"/>
    </source>
</evidence>
<proteinExistence type="predicted"/>
<sequence length="239" mass="22893">MSANRRRTILASATLVAGALLMTACQDSDSGAAKGTSSNAPGGGAPAAPNPANPSASQGTGGTQSSGTQGGGSASGGQSGGGGQGTSAGTGTTSGGGGNGKTAKCRTDELKATAIDGTIDGDSDGTVAVTFKNNGPDCSMSGYAGVDLKTDAGNISAQRTGQEPVSFVLKSGKSVSFGINYPKETMGEASGLRITGLVVTPPDETKSVTLNWPGTARLPVKSAGAPIKVGPIGSAGQGG</sequence>
<accession>A0A401YEH0</accession>
<feature type="compositionally biased region" description="Gly residues" evidence="1">
    <location>
        <begin position="59"/>
        <end position="100"/>
    </location>
</feature>
<keyword evidence="2" id="KW-0732">Signal</keyword>
<dbReference type="EMBL" id="BIFH01000013">
    <property type="protein sequence ID" value="GCD92977.1"/>
    <property type="molecule type" value="Genomic_DNA"/>
</dbReference>
<dbReference type="AlphaFoldDB" id="A0A401YEH0"/>
<dbReference type="PROSITE" id="PS51257">
    <property type="entry name" value="PROKAR_LIPOPROTEIN"/>
    <property type="match status" value="1"/>
</dbReference>
<evidence type="ECO:0000313" key="4">
    <source>
        <dbReference type="EMBL" id="GCD92977.1"/>
    </source>
</evidence>
<name>A0A401YEH0_9ACTN</name>
<dbReference type="RefSeq" id="WP_126635271.1">
    <property type="nucleotide sequence ID" value="NZ_BIFH01000013.1"/>
</dbReference>
<dbReference type="OrthoDB" id="3480105at2"/>
<dbReference type="InterPro" id="IPR025326">
    <property type="entry name" value="DUF4232"/>
</dbReference>
<feature type="region of interest" description="Disordered" evidence="1">
    <location>
        <begin position="28"/>
        <end position="102"/>
    </location>
</feature>
<keyword evidence="5" id="KW-1185">Reference proteome</keyword>